<evidence type="ECO:0000256" key="1">
    <source>
        <dbReference type="SAM" id="MobiDB-lite"/>
    </source>
</evidence>
<feature type="compositionally biased region" description="Basic and acidic residues" evidence="1">
    <location>
        <begin position="113"/>
        <end position="131"/>
    </location>
</feature>
<accession>A0A7S2MJU3</accession>
<feature type="compositionally biased region" description="Low complexity" evidence="1">
    <location>
        <begin position="136"/>
        <end position="147"/>
    </location>
</feature>
<feature type="compositionally biased region" description="Polar residues" evidence="1">
    <location>
        <begin position="305"/>
        <end position="314"/>
    </location>
</feature>
<feature type="compositionally biased region" description="Basic and acidic residues" evidence="1">
    <location>
        <begin position="150"/>
        <end position="161"/>
    </location>
</feature>
<evidence type="ECO:0000313" key="2">
    <source>
        <dbReference type="EMBL" id="CAD9487634.1"/>
    </source>
</evidence>
<dbReference type="AlphaFoldDB" id="A0A7S2MJU3"/>
<feature type="compositionally biased region" description="Basic residues" evidence="1">
    <location>
        <begin position="26"/>
        <end position="35"/>
    </location>
</feature>
<feature type="region of interest" description="Disordered" evidence="1">
    <location>
        <begin position="230"/>
        <end position="260"/>
    </location>
</feature>
<protein>
    <submittedName>
        <fullName evidence="2">Uncharacterized protein</fullName>
    </submittedName>
</protein>
<gene>
    <name evidence="2" type="ORF">HTAM1171_LOCUS4945</name>
</gene>
<feature type="region of interest" description="Disordered" evidence="1">
    <location>
        <begin position="297"/>
        <end position="324"/>
    </location>
</feature>
<name>A0A7S2MJU3_9STRA</name>
<organism evidence="2">
    <name type="scientific">Helicotheca tamesis</name>
    <dbReference type="NCBI Taxonomy" id="374047"/>
    <lineage>
        <taxon>Eukaryota</taxon>
        <taxon>Sar</taxon>
        <taxon>Stramenopiles</taxon>
        <taxon>Ochrophyta</taxon>
        <taxon>Bacillariophyta</taxon>
        <taxon>Mediophyceae</taxon>
        <taxon>Lithodesmiophycidae</taxon>
        <taxon>Lithodesmiales</taxon>
        <taxon>Lithodesmiaceae</taxon>
        <taxon>Helicotheca</taxon>
    </lineage>
</organism>
<feature type="region of interest" description="Disordered" evidence="1">
    <location>
        <begin position="109"/>
        <end position="215"/>
    </location>
</feature>
<sequence>MPDQADTLAPPKKQNSIKRLLSSLSFRRKKNKAKQQSKGDLSSDKSVETVGSPPPSPTRAPDSPRRSLCVKSVNHDTVMIDPETDPFLQKFSRKSRIVTVGPEGEVAAVPEGIAKKNEDVETPEEEVRKAVPDGGARVAPVALVAPVETQEVREDVEKTEDVDGAEAEEREEAEDTDDDVEEQQETETETAETVIPPPPPPQEPEKTEDEEDLKSTKVAALAQGYVAVGQQNQALNEKHKVKNSTARNLPSPKADKKVVHSPAVVPPKAATGATAEIDSSPRTRVMMMKKEFSMAARQHKKHQADQNVKNSTAARFQKKKATTSAVAAFNDTIQEE</sequence>
<proteinExistence type="predicted"/>
<feature type="compositionally biased region" description="Acidic residues" evidence="1">
    <location>
        <begin position="162"/>
        <end position="190"/>
    </location>
</feature>
<dbReference type="EMBL" id="HBGV01008044">
    <property type="protein sequence ID" value="CAD9487634.1"/>
    <property type="molecule type" value="Transcribed_RNA"/>
</dbReference>
<feature type="region of interest" description="Disordered" evidence="1">
    <location>
        <begin position="1"/>
        <end position="67"/>
    </location>
</feature>
<reference evidence="2" key="1">
    <citation type="submission" date="2021-01" db="EMBL/GenBank/DDBJ databases">
        <authorList>
            <person name="Corre E."/>
            <person name="Pelletier E."/>
            <person name="Niang G."/>
            <person name="Scheremetjew M."/>
            <person name="Finn R."/>
            <person name="Kale V."/>
            <person name="Holt S."/>
            <person name="Cochrane G."/>
            <person name="Meng A."/>
            <person name="Brown T."/>
            <person name="Cohen L."/>
        </authorList>
    </citation>
    <scope>NUCLEOTIDE SEQUENCE</scope>
    <source>
        <strain evidence="2">CCMP826</strain>
    </source>
</reference>